<keyword evidence="11" id="KW-1185">Reference proteome</keyword>
<dbReference type="InterPro" id="IPR032675">
    <property type="entry name" value="LRR_dom_sf"/>
</dbReference>
<name>A0A8J6HEQ8_TENMO</name>
<dbReference type="PANTHER" id="PTHR45973:SF9">
    <property type="entry name" value="LEUCINE-RICH REPEAT-CONTAINING PROTEIN 46"/>
    <property type="match status" value="1"/>
</dbReference>
<dbReference type="Gene3D" id="3.80.10.10">
    <property type="entry name" value="Ribonuclease Inhibitor"/>
    <property type="match status" value="2"/>
</dbReference>
<dbReference type="PANTHER" id="PTHR45973">
    <property type="entry name" value="PROTEIN PHOSPHATASE 1 REGULATORY SUBUNIT SDS22-RELATED"/>
    <property type="match status" value="1"/>
</dbReference>
<protein>
    <recommendedName>
        <fullName evidence="8">Dynein axonemal assembly factor 1 homolog</fullName>
    </recommendedName>
</protein>
<keyword evidence="4" id="KW-0433">Leucine-rich repeat</keyword>
<comment type="function">
    <text evidence="1">Cilium-specific protein required for cilia structures.</text>
</comment>
<organism evidence="10 11">
    <name type="scientific">Tenebrio molitor</name>
    <name type="common">Yellow mealworm beetle</name>
    <dbReference type="NCBI Taxonomy" id="7067"/>
    <lineage>
        <taxon>Eukaryota</taxon>
        <taxon>Metazoa</taxon>
        <taxon>Ecdysozoa</taxon>
        <taxon>Arthropoda</taxon>
        <taxon>Hexapoda</taxon>
        <taxon>Insecta</taxon>
        <taxon>Pterygota</taxon>
        <taxon>Neoptera</taxon>
        <taxon>Endopterygota</taxon>
        <taxon>Coleoptera</taxon>
        <taxon>Polyphaga</taxon>
        <taxon>Cucujiformia</taxon>
        <taxon>Tenebrionidae</taxon>
        <taxon>Tenebrio</taxon>
    </lineage>
</organism>
<feature type="compositionally biased region" description="Acidic residues" evidence="9">
    <location>
        <begin position="532"/>
        <end position="541"/>
    </location>
</feature>
<feature type="compositionally biased region" description="Basic and acidic residues" evidence="9">
    <location>
        <begin position="615"/>
        <end position="629"/>
    </location>
</feature>
<evidence type="ECO:0000256" key="1">
    <source>
        <dbReference type="ARBA" id="ARBA00003843"/>
    </source>
</evidence>
<evidence type="ECO:0000313" key="10">
    <source>
        <dbReference type="EMBL" id="KAH0813027.1"/>
    </source>
</evidence>
<keyword evidence="7" id="KW-0966">Cell projection</keyword>
<sequence length="1123" mass="129316">MSVLAEKPPEHEENPQYGLKGVFKSPRMTKEFLVQQCKEHKLYRTPHLNDVLYLHFKGFSYIENLEEYTGLKCLWLENNGIRKISGLDNQKQLRSLFLHYNLIRKIENLENCPILDNLNLSHNQVKKIENLDCIKQLHSLNLSHNYIEIIEDLEHLAQLLELSVLDLSNNHIENPLVVEILGKMPELRVLNLMGNPVIRKIPAYRKTMILACKNLKYLDDRPVFPRDRACAEAWGRGGIAEENAERQRWIEREQRKITESVDALIRMRDRRRAEVARQMSHSDSGVGASVADSESEDKGEESSDDDDEEEAEDNFMQDRQTSEDYSAYRERIFDFDPRVARERKLLVEEIKADEECGGGSEEKVDNKVKKTDHNLDATKLQELLQEVEKKGDDEDLTECFKNMMAIEYLEENEGKREENLINSDVEQEETEKITEEVGIEDICKEENEDAIGGNEQSRTATEDKKIVGADGLQKENEKNMSGMEDDIERSTTENKSLMTDTDVIICNEMEETTEENDALPEGEVSKKISDEDKIEDTEENLNDALKITSSEDDVGVESEENKNLGETFGSGEEKRNTSEDIESLGRKLVAAVDKIAKEINSNIPKNEDDVSEVNVEDKEVNEACEERSTEKVEDFDNLGRRLVEAVDKMANELNCKNEEKHVCSVDVPENKIIEEGCKEDATNKGNENENSLGRKLVEAINNMSRETEGDSEEEEKCYYEELDTSTSTEFDHLLDRNDGHVRLQTLDRVITKDDMPRPLYVEEIDRANPDRNYREILDWKLKIKEENTRILLPIKRRIQVDEDDELYELIEEMKKDRDFSVMSPKYIDENDVVLRPSKIRELSSDDDEEDNCGMIARSIANLRKDMATFCESIEEFIKKTKMRGKSEDLEEKKEVKSEIEVENIIKKDHTDKDRQTPVEDEDIKIVKLRGRGTNEDLDANGDDNKLVSVLDEEVKLTEKRTEKQDVDKKIINTEDHADEDKDNKKEVELIRGRRRALEEKVEANEDFADDHKEVPAIDKGTEKIKLTGEIEVLEEKQNINETKSEDHTDEEKQVPLTDKTSEREEGGDLVDGKSQEMVTGSEDGIDVQESESENKNMSQEELILPIVKREVACTLELQLANDM</sequence>
<dbReference type="AlphaFoldDB" id="A0A8J6HEQ8"/>
<evidence type="ECO:0000256" key="5">
    <source>
        <dbReference type="ARBA" id="ARBA00022737"/>
    </source>
</evidence>
<evidence type="ECO:0000256" key="3">
    <source>
        <dbReference type="ARBA" id="ARBA00006453"/>
    </source>
</evidence>
<dbReference type="GO" id="GO:0035082">
    <property type="term" value="P:axoneme assembly"/>
    <property type="evidence" value="ECO:0007669"/>
    <property type="project" value="TreeGrafter"/>
</dbReference>
<feature type="region of interest" description="Disordered" evidence="9">
    <location>
        <begin position="1"/>
        <end position="20"/>
    </location>
</feature>
<evidence type="ECO:0000313" key="11">
    <source>
        <dbReference type="Proteomes" id="UP000719412"/>
    </source>
</evidence>
<dbReference type="PROSITE" id="PS51450">
    <property type="entry name" value="LRR"/>
    <property type="match status" value="5"/>
</dbReference>
<feature type="compositionally biased region" description="Acidic residues" evidence="9">
    <location>
        <begin position="293"/>
        <end position="315"/>
    </location>
</feature>
<dbReference type="InterPro" id="IPR050576">
    <property type="entry name" value="Cilia_flagella_integrity"/>
</dbReference>
<feature type="compositionally biased region" description="Basic and acidic residues" evidence="9">
    <location>
        <begin position="1032"/>
        <end position="1074"/>
    </location>
</feature>
<gene>
    <name evidence="10" type="ORF">GEV33_009765</name>
</gene>
<dbReference type="GO" id="GO:0005930">
    <property type="term" value="C:axoneme"/>
    <property type="evidence" value="ECO:0007669"/>
    <property type="project" value="TreeGrafter"/>
</dbReference>
<evidence type="ECO:0000256" key="6">
    <source>
        <dbReference type="ARBA" id="ARBA00023069"/>
    </source>
</evidence>
<dbReference type="EMBL" id="JABDTM020025637">
    <property type="protein sequence ID" value="KAH0813027.1"/>
    <property type="molecule type" value="Genomic_DNA"/>
</dbReference>
<comment type="caution">
    <text evidence="10">The sequence shown here is derived from an EMBL/GenBank/DDBJ whole genome shotgun (WGS) entry which is preliminary data.</text>
</comment>
<feature type="region of interest" description="Disordered" evidence="9">
    <location>
        <begin position="603"/>
        <end position="629"/>
    </location>
</feature>
<proteinExistence type="inferred from homology"/>
<feature type="compositionally biased region" description="Basic and acidic residues" evidence="9">
    <location>
        <begin position="460"/>
        <end position="478"/>
    </location>
</feature>
<evidence type="ECO:0000256" key="2">
    <source>
        <dbReference type="ARBA" id="ARBA00004138"/>
    </source>
</evidence>
<dbReference type="SUPFAM" id="SSF52075">
    <property type="entry name" value="Outer arm dynein light chain 1"/>
    <property type="match status" value="1"/>
</dbReference>
<feature type="compositionally biased region" description="Acidic residues" evidence="9">
    <location>
        <begin position="508"/>
        <end position="520"/>
    </location>
</feature>
<reference evidence="10" key="2">
    <citation type="submission" date="2021-08" db="EMBL/GenBank/DDBJ databases">
        <authorList>
            <person name="Eriksson T."/>
        </authorList>
    </citation>
    <scope>NUCLEOTIDE SEQUENCE</scope>
    <source>
        <strain evidence="10">Stoneville</strain>
        <tissue evidence="10">Whole head</tissue>
    </source>
</reference>
<comment type="subcellular location">
    <subcellularLocation>
        <location evidence="2">Cell projection</location>
        <location evidence="2">Cilium</location>
    </subcellularLocation>
</comment>
<dbReference type="Proteomes" id="UP000719412">
    <property type="component" value="Unassembled WGS sequence"/>
</dbReference>
<evidence type="ECO:0000256" key="8">
    <source>
        <dbReference type="ARBA" id="ARBA00024433"/>
    </source>
</evidence>
<accession>A0A8J6HEQ8</accession>
<evidence type="ECO:0000256" key="9">
    <source>
        <dbReference type="SAM" id="MobiDB-lite"/>
    </source>
</evidence>
<keyword evidence="5" id="KW-0677">Repeat</keyword>
<evidence type="ECO:0000256" key="7">
    <source>
        <dbReference type="ARBA" id="ARBA00023273"/>
    </source>
</evidence>
<comment type="similarity">
    <text evidence="3">Belongs to the DNAAF1 family.</text>
</comment>
<dbReference type="FunFam" id="3.80.10.10:FF:000166">
    <property type="entry name" value="Dynein assembly factor 1, axonemal"/>
    <property type="match status" value="1"/>
</dbReference>
<dbReference type="GO" id="GO:0070840">
    <property type="term" value="F:dynein complex binding"/>
    <property type="evidence" value="ECO:0007669"/>
    <property type="project" value="TreeGrafter"/>
</dbReference>
<evidence type="ECO:0000256" key="4">
    <source>
        <dbReference type="ARBA" id="ARBA00022614"/>
    </source>
</evidence>
<feature type="region of interest" description="Disordered" evidence="9">
    <location>
        <begin position="274"/>
        <end position="323"/>
    </location>
</feature>
<dbReference type="Pfam" id="PF14580">
    <property type="entry name" value="LRR_9"/>
    <property type="match status" value="1"/>
</dbReference>
<keyword evidence="6" id="KW-0969">Cilium</keyword>
<feature type="region of interest" description="Disordered" evidence="9">
    <location>
        <begin position="1032"/>
        <end position="1098"/>
    </location>
</feature>
<dbReference type="SMART" id="SM00365">
    <property type="entry name" value="LRR_SD22"/>
    <property type="match status" value="4"/>
</dbReference>
<reference evidence="10" key="1">
    <citation type="journal article" date="2020" name="J Insects Food Feed">
        <title>The yellow mealworm (Tenebrio molitor) genome: a resource for the emerging insects as food and feed industry.</title>
        <authorList>
            <person name="Eriksson T."/>
            <person name="Andere A."/>
            <person name="Kelstrup H."/>
            <person name="Emery V."/>
            <person name="Picard C."/>
        </authorList>
    </citation>
    <scope>NUCLEOTIDE SEQUENCE</scope>
    <source>
        <strain evidence="10">Stoneville</strain>
        <tissue evidence="10">Whole head</tissue>
    </source>
</reference>
<feature type="region of interest" description="Disordered" evidence="9">
    <location>
        <begin position="441"/>
        <end position="582"/>
    </location>
</feature>
<dbReference type="InterPro" id="IPR001611">
    <property type="entry name" value="Leu-rich_rpt"/>
</dbReference>